<dbReference type="Pfam" id="PF00512">
    <property type="entry name" value="HisKA"/>
    <property type="match status" value="1"/>
</dbReference>
<comment type="catalytic activity">
    <reaction evidence="1">
        <text>ATP + protein L-histidine = ADP + protein N-phospho-L-histidine.</text>
        <dbReference type="EC" id="2.7.13.3"/>
    </reaction>
</comment>
<accession>W6N2D0</accession>
<dbReference type="Gene3D" id="1.10.287.130">
    <property type="match status" value="1"/>
</dbReference>
<evidence type="ECO:0000256" key="7">
    <source>
        <dbReference type="ARBA" id="ARBA00022692"/>
    </source>
</evidence>
<dbReference type="FunFam" id="1.10.287.130:FF:000001">
    <property type="entry name" value="Two-component sensor histidine kinase"/>
    <property type="match status" value="1"/>
</dbReference>
<dbReference type="Pfam" id="PF00672">
    <property type="entry name" value="HAMP"/>
    <property type="match status" value="1"/>
</dbReference>
<evidence type="ECO:0000259" key="15">
    <source>
        <dbReference type="PROSITE" id="PS50109"/>
    </source>
</evidence>
<evidence type="ECO:0000256" key="9">
    <source>
        <dbReference type="ARBA" id="ARBA00022777"/>
    </source>
</evidence>
<keyword evidence="17" id="KW-0813">Transport</keyword>
<dbReference type="CDD" id="cd00075">
    <property type="entry name" value="HATPase"/>
    <property type="match status" value="1"/>
</dbReference>
<dbReference type="SUPFAM" id="SSF47384">
    <property type="entry name" value="Homodimeric domain of signal transducing histidine kinase"/>
    <property type="match status" value="1"/>
</dbReference>
<evidence type="ECO:0000256" key="1">
    <source>
        <dbReference type="ARBA" id="ARBA00000085"/>
    </source>
</evidence>
<dbReference type="EMBL" id="CBXI010000008">
    <property type="protein sequence ID" value="CDL90523.1"/>
    <property type="molecule type" value="Genomic_DNA"/>
</dbReference>
<dbReference type="SUPFAM" id="SSF55874">
    <property type="entry name" value="ATPase domain of HSP90 chaperone/DNA topoisomerase II/histidine kinase"/>
    <property type="match status" value="1"/>
</dbReference>
<dbReference type="InterPro" id="IPR003661">
    <property type="entry name" value="HisK_dim/P_dom"/>
</dbReference>
<dbReference type="CDD" id="cd00082">
    <property type="entry name" value="HisKA"/>
    <property type="match status" value="1"/>
</dbReference>
<dbReference type="PRINTS" id="PR00344">
    <property type="entry name" value="BCTRLSENSOR"/>
</dbReference>
<dbReference type="EC" id="2.7.13.3" evidence="3"/>
<dbReference type="Gene3D" id="6.10.340.10">
    <property type="match status" value="1"/>
</dbReference>
<feature type="transmembrane region" description="Helical" evidence="14">
    <location>
        <begin position="12"/>
        <end position="38"/>
    </location>
</feature>
<dbReference type="Gene3D" id="3.30.565.10">
    <property type="entry name" value="Histidine kinase-like ATPase, C-terminal domain"/>
    <property type="match status" value="1"/>
</dbReference>
<sequence length="465" mass="52524">MLNNGIKQRMIGSYLIIIVMTVFVLETFLIMSISRYYYINMENMVKNQIKVSVDFYNSYLSSSSLKKNIMDNADIFWKNTSAEVQIISPSGKMLMDSIGNYIPGTMEGDDIDKALKGDVGSSIETDKNTGEKLLCVSSPLKTSGNTEGIIRFVTSLSGVNHIIKKIAVMLILIGFIVILITGIISIAISNTITKPIRQVTDMANKIAKGRFNERVKKERDDEIGTLLDTLNFMADKILQNEKLKNEFIASVSHELRTPLTSIKGWATTMRTGNLDDKEEIMDGLEIIEKESDRLANMVEELLDFSKFISGKITLNRDYVDINGTIKYMYKQLSLRAKRQKLHFKVQVQYSISPILLDENRIKQVLTNLLDNSFKFTPQDGIVELSVKTEYNNLIITVKDNGIGIPKDELPRVTEKFFKGKTDKSSNGIGLSICREIVELHNGKLYINSEYKKGTEVKVFIPIDDD</sequence>
<evidence type="ECO:0000256" key="10">
    <source>
        <dbReference type="ARBA" id="ARBA00022840"/>
    </source>
</evidence>
<dbReference type="GeneID" id="29420089"/>
<keyword evidence="17" id="KW-0407">Ion channel</keyword>
<dbReference type="InterPro" id="IPR050398">
    <property type="entry name" value="HssS/ArlS-like"/>
</dbReference>
<organism evidence="17 18">
    <name type="scientific">Clostridium tyrobutyricum DIVETGP</name>
    <dbReference type="NCBI Taxonomy" id="1408889"/>
    <lineage>
        <taxon>Bacteria</taxon>
        <taxon>Bacillati</taxon>
        <taxon>Bacillota</taxon>
        <taxon>Clostridia</taxon>
        <taxon>Eubacteriales</taxon>
        <taxon>Clostridiaceae</taxon>
        <taxon>Clostridium</taxon>
    </lineage>
</organism>
<evidence type="ECO:0000256" key="11">
    <source>
        <dbReference type="ARBA" id="ARBA00022989"/>
    </source>
</evidence>
<gene>
    <name evidence="17" type="ORF">CTDIVETGP_0593</name>
</gene>
<dbReference type="InterPro" id="IPR003660">
    <property type="entry name" value="HAMP_dom"/>
</dbReference>
<dbReference type="Proteomes" id="UP000019482">
    <property type="component" value="Unassembled WGS sequence"/>
</dbReference>
<dbReference type="InterPro" id="IPR036097">
    <property type="entry name" value="HisK_dim/P_sf"/>
</dbReference>
<dbReference type="SMART" id="SM00388">
    <property type="entry name" value="HisKA"/>
    <property type="match status" value="1"/>
</dbReference>
<dbReference type="InterPro" id="IPR005467">
    <property type="entry name" value="His_kinase_dom"/>
</dbReference>
<dbReference type="InterPro" id="IPR003594">
    <property type="entry name" value="HATPase_dom"/>
</dbReference>
<feature type="domain" description="Histidine kinase" evidence="15">
    <location>
        <begin position="250"/>
        <end position="464"/>
    </location>
</feature>
<dbReference type="Pfam" id="PF02518">
    <property type="entry name" value="HATPase_c"/>
    <property type="match status" value="1"/>
</dbReference>
<evidence type="ECO:0000256" key="4">
    <source>
        <dbReference type="ARBA" id="ARBA00022475"/>
    </source>
</evidence>
<keyword evidence="9 17" id="KW-0418">Kinase</keyword>
<evidence type="ECO:0000256" key="14">
    <source>
        <dbReference type="SAM" id="Phobius"/>
    </source>
</evidence>
<comment type="caution">
    <text evidence="17">The sequence shown here is derived from an EMBL/GenBank/DDBJ whole genome shotgun (WGS) entry which is preliminary data.</text>
</comment>
<dbReference type="PANTHER" id="PTHR45528">
    <property type="entry name" value="SENSOR HISTIDINE KINASE CPXA"/>
    <property type="match status" value="1"/>
</dbReference>
<dbReference type="GO" id="GO:0005524">
    <property type="term" value="F:ATP binding"/>
    <property type="evidence" value="ECO:0007669"/>
    <property type="project" value="UniProtKB-KW"/>
</dbReference>
<dbReference type="GO" id="GO:0000155">
    <property type="term" value="F:phosphorelay sensor kinase activity"/>
    <property type="evidence" value="ECO:0007669"/>
    <property type="project" value="InterPro"/>
</dbReference>
<evidence type="ECO:0000256" key="8">
    <source>
        <dbReference type="ARBA" id="ARBA00022741"/>
    </source>
</evidence>
<keyword evidence="5" id="KW-0597">Phosphoprotein</keyword>
<comment type="subcellular location">
    <subcellularLocation>
        <location evidence="2">Cell membrane</location>
        <topology evidence="2">Multi-pass membrane protein</topology>
    </subcellularLocation>
</comment>
<keyword evidence="10" id="KW-0067">ATP-binding</keyword>
<dbReference type="FunFam" id="3.30.565.10:FF:000006">
    <property type="entry name" value="Sensor histidine kinase WalK"/>
    <property type="match status" value="1"/>
</dbReference>
<protein>
    <recommendedName>
        <fullName evidence="3">histidine kinase</fullName>
        <ecNumber evidence="3">2.7.13.3</ecNumber>
    </recommendedName>
</protein>
<keyword evidence="7 14" id="KW-0812">Transmembrane</keyword>
<dbReference type="InterPro" id="IPR004358">
    <property type="entry name" value="Sig_transdc_His_kin-like_C"/>
</dbReference>
<keyword evidence="17" id="KW-0406">Ion transport</keyword>
<dbReference type="RefSeq" id="WP_017750427.1">
    <property type="nucleotide sequence ID" value="NZ_CBXI010000008.1"/>
</dbReference>
<reference evidence="17 18" key="1">
    <citation type="journal article" date="2015" name="Genome Announc.">
        <title>Draft Genome Sequence of Clostridium tyrobutyricum Strain DIVETGP, Isolated from Cow's Milk for Grana Padano Production.</title>
        <authorList>
            <person name="Soggiu A."/>
            <person name="Piras C."/>
            <person name="Gaiarsa S."/>
            <person name="Sassera D."/>
            <person name="Roncada P."/>
            <person name="Bendixen E."/>
            <person name="Brasca M."/>
            <person name="Bonizzi L."/>
        </authorList>
    </citation>
    <scope>NUCLEOTIDE SEQUENCE [LARGE SCALE GENOMIC DNA]</scope>
    <source>
        <strain evidence="17 18">DIVETGP</strain>
    </source>
</reference>
<feature type="transmembrane region" description="Helical" evidence="14">
    <location>
        <begin position="166"/>
        <end position="188"/>
    </location>
</feature>
<dbReference type="InterPro" id="IPR036890">
    <property type="entry name" value="HATPase_C_sf"/>
</dbReference>
<keyword evidence="18" id="KW-1185">Reference proteome</keyword>
<dbReference type="PROSITE" id="PS50885">
    <property type="entry name" value="HAMP"/>
    <property type="match status" value="1"/>
</dbReference>
<evidence type="ECO:0000313" key="17">
    <source>
        <dbReference type="EMBL" id="CDL90523.1"/>
    </source>
</evidence>
<dbReference type="PROSITE" id="PS50109">
    <property type="entry name" value="HIS_KIN"/>
    <property type="match status" value="1"/>
</dbReference>
<dbReference type="SMART" id="SM00387">
    <property type="entry name" value="HATPase_c"/>
    <property type="match status" value="1"/>
</dbReference>
<dbReference type="SUPFAM" id="SSF158472">
    <property type="entry name" value="HAMP domain-like"/>
    <property type="match status" value="1"/>
</dbReference>
<feature type="domain" description="HAMP" evidence="16">
    <location>
        <begin position="190"/>
        <end position="242"/>
    </location>
</feature>
<keyword evidence="11 14" id="KW-1133">Transmembrane helix</keyword>
<keyword evidence="12" id="KW-0902">Two-component regulatory system</keyword>
<dbReference type="GO" id="GO:0005886">
    <property type="term" value="C:plasma membrane"/>
    <property type="evidence" value="ECO:0007669"/>
    <property type="project" value="UniProtKB-SubCell"/>
</dbReference>
<evidence type="ECO:0000256" key="6">
    <source>
        <dbReference type="ARBA" id="ARBA00022679"/>
    </source>
</evidence>
<dbReference type="SMART" id="SM00304">
    <property type="entry name" value="HAMP"/>
    <property type="match status" value="1"/>
</dbReference>
<evidence type="ECO:0000259" key="16">
    <source>
        <dbReference type="PROSITE" id="PS50885"/>
    </source>
</evidence>
<evidence type="ECO:0000313" key="18">
    <source>
        <dbReference type="Proteomes" id="UP000019482"/>
    </source>
</evidence>
<dbReference type="GO" id="GO:0034220">
    <property type="term" value="P:monoatomic ion transmembrane transport"/>
    <property type="evidence" value="ECO:0007669"/>
    <property type="project" value="UniProtKB-KW"/>
</dbReference>
<dbReference type="OrthoDB" id="2359336at2"/>
<keyword evidence="6 17" id="KW-0808">Transferase</keyword>
<keyword evidence="13 14" id="KW-0472">Membrane</keyword>
<evidence type="ECO:0000256" key="5">
    <source>
        <dbReference type="ARBA" id="ARBA00022553"/>
    </source>
</evidence>
<evidence type="ECO:0000256" key="2">
    <source>
        <dbReference type="ARBA" id="ARBA00004651"/>
    </source>
</evidence>
<dbReference type="AlphaFoldDB" id="W6N2D0"/>
<dbReference type="PANTHER" id="PTHR45528:SF1">
    <property type="entry name" value="SENSOR HISTIDINE KINASE CPXA"/>
    <property type="match status" value="1"/>
</dbReference>
<keyword evidence="8" id="KW-0547">Nucleotide-binding</keyword>
<name>W6N2D0_CLOTY</name>
<dbReference type="CDD" id="cd06225">
    <property type="entry name" value="HAMP"/>
    <property type="match status" value="1"/>
</dbReference>
<proteinExistence type="predicted"/>
<evidence type="ECO:0000256" key="13">
    <source>
        <dbReference type="ARBA" id="ARBA00023136"/>
    </source>
</evidence>
<evidence type="ECO:0000256" key="12">
    <source>
        <dbReference type="ARBA" id="ARBA00023012"/>
    </source>
</evidence>
<evidence type="ECO:0000256" key="3">
    <source>
        <dbReference type="ARBA" id="ARBA00012438"/>
    </source>
</evidence>
<keyword evidence="4" id="KW-1003">Cell membrane</keyword>